<accession>A0AAW0F3I4</accession>
<protein>
    <submittedName>
        <fullName evidence="1">Uncharacterized protein</fullName>
    </submittedName>
</protein>
<reference evidence="1 2" key="1">
    <citation type="journal article" date="2021" name="MBio">
        <title>A New Model Trypanosomatid, Novymonas esmeraldas: Genomic Perception of Its 'Candidatus Pandoraea novymonadis' Endosymbiont.</title>
        <authorList>
            <person name="Zakharova A."/>
            <person name="Saura A."/>
            <person name="Butenko A."/>
            <person name="Podesvova L."/>
            <person name="Warmusova S."/>
            <person name="Kostygov A.Y."/>
            <person name="Nenarokova A."/>
            <person name="Lukes J."/>
            <person name="Opperdoes F.R."/>
            <person name="Yurchenko V."/>
        </authorList>
    </citation>
    <scope>NUCLEOTIDE SEQUENCE [LARGE SCALE GENOMIC DNA]</scope>
    <source>
        <strain evidence="1 2">E262AT.01</strain>
    </source>
</reference>
<evidence type="ECO:0000313" key="2">
    <source>
        <dbReference type="Proteomes" id="UP001430356"/>
    </source>
</evidence>
<dbReference type="EMBL" id="JAECZO010000002">
    <property type="protein sequence ID" value="KAK7199976.1"/>
    <property type="molecule type" value="Genomic_DNA"/>
</dbReference>
<gene>
    <name evidence="1" type="ORF">NESM_000046100</name>
</gene>
<dbReference type="Proteomes" id="UP001430356">
    <property type="component" value="Unassembled WGS sequence"/>
</dbReference>
<dbReference type="AlphaFoldDB" id="A0AAW0F3I4"/>
<organism evidence="1 2">
    <name type="scientific">Novymonas esmeraldas</name>
    <dbReference type="NCBI Taxonomy" id="1808958"/>
    <lineage>
        <taxon>Eukaryota</taxon>
        <taxon>Discoba</taxon>
        <taxon>Euglenozoa</taxon>
        <taxon>Kinetoplastea</taxon>
        <taxon>Metakinetoplastina</taxon>
        <taxon>Trypanosomatida</taxon>
        <taxon>Trypanosomatidae</taxon>
        <taxon>Novymonas</taxon>
    </lineage>
</organism>
<keyword evidence="2" id="KW-1185">Reference proteome</keyword>
<name>A0AAW0F3I4_9TRYP</name>
<evidence type="ECO:0000313" key="1">
    <source>
        <dbReference type="EMBL" id="KAK7199976.1"/>
    </source>
</evidence>
<proteinExistence type="predicted"/>
<comment type="caution">
    <text evidence="1">The sequence shown here is derived from an EMBL/GenBank/DDBJ whole genome shotgun (WGS) entry which is preliminary data.</text>
</comment>
<sequence length="366" mass="41467">MACAPGQSTAAPKLVTLKEAIDRDGVPGKYSAKQRRMMDIHVTAYPGLVNEQVLPKHATAATDLSPIDPLQYRKAHTVRNNNAASYSEKEENVLDMLTTNQFANRMTLLGLQLRKERAEHPDDAPTIGSLAPRGFHSRFLAPSFDERSTYRWDYCQWEPDGFHDTVRRERLATYRDEWTEDEKADVALSAKVPYLTMPVSSDRLKDKATVYRKDYMPDAAHAEYRSLSHKTNLEDLGTTYAYSAYSVDDPRREVRYDASVAAYKTPHSVLEKTFSPRSSFLEKASTLKNQSSAREELDRLRSMRRETMRLSEARRSAAATANDGTTTNTVVIPGIKGSGYRRAPKGNDSYVYLPRDHFCYQAVDNF</sequence>